<comment type="caution">
    <text evidence="1">The sequence shown here is derived from an EMBL/GenBank/DDBJ whole genome shotgun (WGS) entry which is preliminary data.</text>
</comment>
<reference evidence="1" key="1">
    <citation type="journal article" date="2014" name="Front. Microbiol.">
        <title>High frequency of phylogenetically diverse reductive dehalogenase-homologous genes in deep subseafloor sedimentary metagenomes.</title>
        <authorList>
            <person name="Kawai M."/>
            <person name="Futagami T."/>
            <person name="Toyoda A."/>
            <person name="Takaki Y."/>
            <person name="Nishi S."/>
            <person name="Hori S."/>
            <person name="Arai W."/>
            <person name="Tsubouchi T."/>
            <person name="Morono Y."/>
            <person name="Uchiyama I."/>
            <person name="Ito T."/>
            <person name="Fujiyama A."/>
            <person name="Inagaki F."/>
            <person name="Takami H."/>
        </authorList>
    </citation>
    <scope>NUCLEOTIDE SEQUENCE</scope>
    <source>
        <strain evidence="1">Expedition CK06-06</strain>
    </source>
</reference>
<proteinExistence type="predicted"/>
<sequence>ELHSKAEGRGARVDSQAYFEYVLVSRVFSTFPESLPQPGQYAWSELHVIGWKS</sequence>
<accession>X0ZST4</accession>
<name>X0ZST4_9ZZZZ</name>
<feature type="non-terminal residue" evidence="1">
    <location>
        <position position="1"/>
    </location>
</feature>
<protein>
    <submittedName>
        <fullName evidence="1">Uncharacterized protein</fullName>
    </submittedName>
</protein>
<dbReference type="AlphaFoldDB" id="X0ZST4"/>
<dbReference type="EMBL" id="BART01006998">
    <property type="protein sequence ID" value="GAG72374.1"/>
    <property type="molecule type" value="Genomic_DNA"/>
</dbReference>
<gene>
    <name evidence="1" type="ORF">S01H4_15976</name>
</gene>
<evidence type="ECO:0000313" key="1">
    <source>
        <dbReference type="EMBL" id="GAG72374.1"/>
    </source>
</evidence>
<organism evidence="1">
    <name type="scientific">marine sediment metagenome</name>
    <dbReference type="NCBI Taxonomy" id="412755"/>
    <lineage>
        <taxon>unclassified sequences</taxon>
        <taxon>metagenomes</taxon>
        <taxon>ecological metagenomes</taxon>
    </lineage>
</organism>